<dbReference type="OrthoDB" id="8261795at2"/>
<organism evidence="1 2">
    <name type="scientific">Paracoccus litorisediminis</name>
    <dbReference type="NCBI Taxonomy" id="2006130"/>
    <lineage>
        <taxon>Bacteria</taxon>
        <taxon>Pseudomonadati</taxon>
        <taxon>Pseudomonadota</taxon>
        <taxon>Alphaproteobacteria</taxon>
        <taxon>Rhodobacterales</taxon>
        <taxon>Paracoccaceae</taxon>
        <taxon>Paracoccus</taxon>
    </lineage>
</organism>
<dbReference type="RefSeq" id="WP_155041416.1">
    <property type="nucleotide sequence ID" value="NZ_WMIG01000016.1"/>
</dbReference>
<name>A0A844HQM2_9RHOB</name>
<sequence>MDLFVGLDVSVRTKSVCVMDGAGQDLREAKVESEPSAIAALLGEFDGHYRRVGFEAGPLSQWLYSGLAINFFAGTEVDREIREMTFDIYSYVVGISVLGHADPHDGFVIGNVGTDQFYEIRGELELAFHRLLGSRKL</sequence>
<gene>
    <name evidence="1" type="ORF">GL300_19785</name>
</gene>
<keyword evidence="2" id="KW-1185">Reference proteome</keyword>
<evidence type="ECO:0000313" key="2">
    <source>
        <dbReference type="Proteomes" id="UP000449846"/>
    </source>
</evidence>
<dbReference type="EMBL" id="WMIG01000016">
    <property type="protein sequence ID" value="MTH61459.1"/>
    <property type="molecule type" value="Genomic_DNA"/>
</dbReference>
<reference evidence="1 2" key="1">
    <citation type="submission" date="2019-11" db="EMBL/GenBank/DDBJ databases">
        <authorList>
            <person name="Dong K."/>
        </authorList>
    </citation>
    <scope>NUCLEOTIDE SEQUENCE [LARGE SCALE GENOMIC DNA]</scope>
    <source>
        <strain evidence="1 2">NBRC 112902</strain>
    </source>
</reference>
<protein>
    <recommendedName>
        <fullName evidence="3">Transposase</fullName>
    </recommendedName>
</protein>
<accession>A0A844HQM2</accession>
<proteinExistence type="predicted"/>
<comment type="caution">
    <text evidence="1">The sequence shown here is derived from an EMBL/GenBank/DDBJ whole genome shotgun (WGS) entry which is preliminary data.</text>
</comment>
<dbReference type="AlphaFoldDB" id="A0A844HQM2"/>
<evidence type="ECO:0008006" key="3">
    <source>
        <dbReference type="Google" id="ProtNLM"/>
    </source>
</evidence>
<evidence type="ECO:0000313" key="1">
    <source>
        <dbReference type="EMBL" id="MTH61459.1"/>
    </source>
</evidence>
<dbReference type="Proteomes" id="UP000449846">
    <property type="component" value="Unassembled WGS sequence"/>
</dbReference>